<evidence type="ECO:0000313" key="2">
    <source>
        <dbReference type="EMBL" id="BEH90046.1"/>
    </source>
</evidence>
<keyword evidence="3" id="KW-1185">Reference proteome</keyword>
<proteinExistence type="predicted"/>
<evidence type="ECO:0000313" key="3">
    <source>
        <dbReference type="Proteomes" id="UP001432099"/>
    </source>
</evidence>
<protein>
    <submittedName>
        <fullName evidence="2">Phosphohydrolase</fullName>
    </submittedName>
</protein>
<name>A0ABM8IL08_9FIRM</name>
<dbReference type="RefSeq" id="WP_161830986.1">
    <property type="nucleotide sequence ID" value="NZ_AP028127.1"/>
</dbReference>
<dbReference type="InterPro" id="IPR006674">
    <property type="entry name" value="HD_domain"/>
</dbReference>
<dbReference type="InterPro" id="IPR003607">
    <property type="entry name" value="HD/PDEase_dom"/>
</dbReference>
<dbReference type="SMART" id="SM00471">
    <property type="entry name" value="HDc"/>
    <property type="match status" value="1"/>
</dbReference>
<reference evidence="2" key="1">
    <citation type="journal article" date="2024" name="Int. J. Syst. Evol. Microbiol.">
        <title>Turicibacter faecis sp. nov., isolated from faeces of heart failure mouse model.</title>
        <authorList>
            <person name="Imamura Y."/>
            <person name="Motooka D."/>
            <person name="Nakajima Y."/>
            <person name="Ito S."/>
            <person name="Kitakaze M."/>
            <person name="Iida T."/>
            <person name="Nakamura S."/>
        </authorList>
    </citation>
    <scope>NUCLEOTIDE SEQUENCE</scope>
    <source>
        <strain evidence="2">TC023</strain>
    </source>
</reference>
<evidence type="ECO:0000259" key="1">
    <source>
        <dbReference type="PROSITE" id="PS51831"/>
    </source>
</evidence>
<sequence length="216" mass="25163">MVEQILNDSEIVAIYHEIEKMEVETGGWAYHNLTHVKNVANLTEQLLRHLNQDEFFIEEVKVAALLHDIGSLDGKADHAQRSYEYAKNYFKHHRLNLRHEKLILDAIKEHSNGFECNNLMTLVLILADKLDITNQRLAPAGYQIDGLNEIQYIDSIDVSIINGALYVHFITQPDFNKESFEKFYFSKKVFQAIKSFSTKLNLNYHVKLNQRAWDIK</sequence>
<dbReference type="Gene3D" id="1.10.3210.10">
    <property type="entry name" value="Hypothetical protein af1432"/>
    <property type="match status" value="1"/>
</dbReference>
<gene>
    <name evidence="2" type="ORF">T23_01480</name>
</gene>
<dbReference type="Pfam" id="PF01966">
    <property type="entry name" value="HD"/>
    <property type="match status" value="1"/>
</dbReference>
<dbReference type="SUPFAM" id="SSF109604">
    <property type="entry name" value="HD-domain/PDEase-like"/>
    <property type="match status" value="1"/>
</dbReference>
<organism evidence="2 3">
    <name type="scientific">Turicibacter faecis</name>
    <dbReference type="NCBI Taxonomy" id="2963365"/>
    <lineage>
        <taxon>Bacteria</taxon>
        <taxon>Bacillati</taxon>
        <taxon>Bacillota</taxon>
        <taxon>Erysipelotrichia</taxon>
        <taxon>Erysipelotrichales</taxon>
        <taxon>Turicibacteraceae</taxon>
        <taxon>Turicibacter</taxon>
    </lineage>
</organism>
<dbReference type="CDD" id="cd00077">
    <property type="entry name" value="HDc"/>
    <property type="match status" value="1"/>
</dbReference>
<dbReference type="Proteomes" id="UP001432099">
    <property type="component" value="Chromosome"/>
</dbReference>
<accession>A0ABM8IL08</accession>
<dbReference type="EMBL" id="AP028127">
    <property type="protein sequence ID" value="BEH90046.1"/>
    <property type="molecule type" value="Genomic_DNA"/>
</dbReference>
<feature type="domain" description="HD" evidence="1">
    <location>
        <begin position="32"/>
        <end position="133"/>
    </location>
</feature>
<dbReference type="PROSITE" id="PS51831">
    <property type="entry name" value="HD"/>
    <property type="match status" value="1"/>
</dbReference>